<name>D8PHY2_9BACT</name>
<dbReference type="KEGG" id="nde:NIDE3175"/>
<gene>
    <name evidence="1" type="ORF">NIDE3175</name>
</gene>
<evidence type="ECO:0000313" key="2">
    <source>
        <dbReference type="Proteomes" id="UP000001660"/>
    </source>
</evidence>
<evidence type="ECO:0000313" key="1">
    <source>
        <dbReference type="EMBL" id="CBK42869.1"/>
    </source>
</evidence>
<sequence length="423" mass="46190">MKAIDPHRETSPNVRGVKIPRRTARSLGAGHLIILSRVASWAIGAGTLAGALFFVPVTQANHQGHSSHTDGDGPVTAGAGYSIPGASFQIFLAQGSDSAEGGGVTQGDRDAAVETVREALAVLLQHRADYPRVDESLKKAALARVVIAPTVVNDEGKAFPFLVTRTKEPGRVILLISASSLKEKGYLHHPDTLAPVLAREFQWVASKADTAPKPKTVSGERMLKAAPIHTDQDIAALPGEERVRILQQLFDTYLRTVDDQKSLDGQSYYEVGNTALVAPTHPDSTTKLYEIRIREALQHIVREPFFWERTPKAVRSLLNGKVWNVAFVKIDQRDWATRTRVLPEEKAIMVGARDQRVQPAAILVNTYRTAAPDDPFYPDTRGLPMGALSADQLARVIALEIQHNIQEKSMTGHVAQDELTAPK</sequence>
<accession>D8PHY2</accession>
<proteinExistence type="predicted"/>
<organism evidence="1 2">
    <name type="scientific">Nitrospira defluvii</name>
    <dbReference type="NCBI Taxonomy" id="330214"/>
    <lineage>
        <taxon>Bacteria</taxon>
        <taxon>Pseudomonadati</taxon>
        <taxon>Nitrospirota</taxon>
        <taxon>Nitrospiria</taxon>
        <taxon>Nitrospirales</taxon>
        <taxon>Nitrospiraceae</taxon>
        <taxon>Nitrospira</taxon>
    </lineage>
</organism>
<dbReference type="Proteomes" id="UP000001660">
    <property type="component" value="Chromosome"/>
</dbReference>
<dbReference type="STRING" id="330214.NIDE3175"/>
<dbReference type="OrthoDB" id="9772825at2"/>
<dbReference type="HOGENOM" id="CLU_648432_0_0_0"/>
<dbReference type="AlphaFoldDB" id="D8PHY2"/>
<keyword evidence="2" id="KW-1185">Reference proteome</keyword>
<dbReference type="EMBL" id="FP929003">
    <property type="protein sequence ID" value="CBK42869.1"/>
    <property type="molecule type" value="Genomic_DNA"/>
</dbReference>
<protein>
    <submittedName>
        <fullName evidence="1">Uncharacterized protein</fullName>
    </submittedName>
</protein>
<reference evidence="1 2" key="1">
    <citation type="journal article" date="2010" name="Proc. Natl. Acad. Sci. U.S.A.">
        <title>A Nitrospira metagenome illuminates the physiology and evolution of globally important nitrite-oxidizing bacteria.</title>
        <authorList>
            <person name="Lucker S."/>
            <person name="Wagner M."/>
            <person name="Maixner F."/>
            <person name="Pelletier E."/>
            <person name="Koch H."/>
            <person name="Vacherie B."/>
            <person name="Rattei T."/>
            <person name="Sinninghe Damste J."/>
            <person name="Spieck E."/>
            <person name="Le Paslier D."/>
            <person name="Daims H."/>
        </authorList>
    </citation>
    <scope>NUCLEOTIDE SEQUENCE [LARGE SCALE GENOMIC DNA]</scope>
</reference>